<keyword evidence="2" id="KW-1185">Reference proteome</keyword>
<gene>
    <name evidence="1" type="ORF">MILVUS5_LOCUS3079</name>
</gene>
<proteinExistence type="predicted"/>
<accession>A0ACB0IHW5</accession>
<evidence type="ECO:0000313" key="1">
    <source>
        <dbReference type="EMBL" id="CAJ2631576.1"/>
    </source>
</evidence>
<protein>
    <submittedName>
        <fullName evidence="1">Uncharacterized protein</fullName>
    </submittedName>
</protein>
<reference evidence="1" key="1">
    <citation type="submission" date="2023-10" db="EMBL/GenBank/DDBJ databases">
        <authorList>
            <person name="Rodriguez Cubillos JULIANA M."/>
            <person name="De Vega J."/>
        </authorList>
    </citation>
    <scope>NUCLEOTIDE SEQUENCE</scope>
</reference>
<comment type="caution">
    <text evidence="1">The sequence shown here is derived from an EMBL/GenBank/DDBJ whole genome shotgun (WGS) entry which is preliminary data.</text>
</comment>
<dbReference type="Proteomes" id="UP001177021">
    <property type="component" value="Unassembled WGS sequence"/>
</dbReference>
<name>A0ACB0IHW5_TRIPR</name>
<organism evidence="1 2">
    <name type="scientific">Trifolium pratense</name>
    <name type="common">Red clover</name>
    <dbReference type="NCBI Taxonomy" id="57577"/>
    <lineage>
        <taxon>Eukaryota</taxon>
        <taxon>Viridiplantae</taxon>
        <taxon>Streptophyta</taxon>
        <taxon>Embryophyta</taxon>
        <taxon>Tracheophyta</taxon>
        <taxon>Spermatophyta</taxon>
        <taxon>Magnoliopsida</taxon>
        <taxon>eudicotyledons</taxon>
        <taxon>Gunneridae</taxon>
        <taxon>Pentapetalae</taxon>
        <taxon>rosids</taxon>
        <taxon>fabids</taxon>
        <taxon>Fabales</taxon>
        <taxon>Fabaceae</taxon>
        <taxon>Papilionoideae</taxon>
        <taxon>50 kb inversion clade</taxon>
        <taxon>NPAAA clade</taxon>
        <taxon>Hologalegina</taxon>
        <taxon>IRL clade</taxon>
        <taxon>Trifolieae</taxon>
        <taxon>Trifolium</taxon>
    </lineage>
</organism>
<sequence length="125" mass="14179">MQTSGPCRRSQFFSSAPINQKKASISQPVTIPIPYLPILSKTVNSNTEEINDFLVLFSIESLTYFKTHPTAPGNLILSPYYVIFTNRSESLHLFYVWDHPAKSESLQTVSVLFLHTLEKVFENAL</sequence>
<dbReference type="EMBL" id="CASHSV030000001">
    <property type="protein sequence ID" value="CAJ2631576.1"/>
    <property type="molecule type" value="Genomic_DNA"/>
</dbReference>
<evidence type="ECO:0000313" key="2">
    <source>
        <dbReference type="Proteomes" id="UP001177021"/>
    </source>
</evidence>